<dbReference type="RefSeq" id="WP_046860109.1">
    <property type="nucleotide sequence ID" value="NZ_CP011412.1"/>
</dbReference>
<organism evidence="1 2">
    <name type="scientific">Sedimenticola thiotaurini</name>
    <dbReference type="NCBI Taxonomy" id="1543721"/>
    <lineage>
        <taxon>Bacteria</taxon>
        <taxon>Pseudomonadati</taxon>
        <taxon>Pseudomonadota</taxon>
        <taxon>Gammaproteobacteria</taxon>
        <taxon>Chromatiales</taxon>
        <taxon>Sedimenticolaceae</taxon>
        <taxon>Sedimenticola</taxon>
    </lineage>
</organism>
<gene>
    <name evidence="1" type="ORF">AAY24_13345</name>
</gene>
<dbReference type="KEGG" id="seds:AAY24_13345"/>
<dbReference type="Proteomes" id="UP000034410">
    <property type="component" value="Chromosome"/>
</dbReference>
<protein>
    <recommendedName>
        <fullName evidence="3">Nucleotidyltransferase</fullName>
    </recommendedName>
</protein>
<accession>A0A0F7K1X8</accession>
<evidence type="ECO:0008006" key="3">
    <source>
        <dbReference type="Google" id="ProtNLM"/>
    </source>
</evidence>
<reference evidence="1 2" key="1">
    <citation type="journal article" date="2015" name="Genome Announc.">
        <title>Complete Genome Sequence of Sedimenticola thiotaurini Strain SIP-G1, a Polyphosphate- and Polyhydroxyalkanoate-Accumulating Sulfur-Oxidizing Gammaproteobacterium Isolated from Salt Marsh Sediments.</title>
        <authorList>
            <person name="Flood B.E."/>
            <person name="Jones D.S."/>
            <person name="Bailey J.V."/>
        </authorList>
    </citation>
    <scope>NUCLEOTIDE SEQUENCE [LARGE SCALE GENOMIC DNA]</scope>
    <source>
        <strain evidence="1 2">SIP-G1</strain>
    </source>
</reference>
<dbReference type="OrthoDB" id="5294130at2"/>
<dbReference type="EMBL" id="CP011412">
    <property type="protein sequence ID" value="AKH21180.1"/>
    <property type="molecule type" value="Genomic_DNA"/>
</dbReference>
<dbReference type="AlphaFoldDB" id="A0A0F7K1X8"/>
<sequence length="201" mass="22688">MARRSAPRGLRHQIAIAAAQLIAEQSDLSFAQARNKAAKRLRCTDQRQLPENHEIEQALKSHLELFQASSQATELHHLRESAVGAMRLFSQYQPRLIGPVLTGIANRHTPITLVLFSDTVETVAISLMDWKIPCQQRDVLLDYSHKKRIARTVFSFQAGTHQVDLLVLPNTDRHNLPLDPIEERPQKGASLNQLLALLEQD</sequence>
<evidence type="ECO:0000313" key="2">
    <source>
        <dbReference type="Proteomes" id="UP000034410"/>
    </source>
</evidence>
<evidence type="ECO:0000313" key="1">
    <source>
        <dbReference type="EMBL" id="AKH21180.1"/>
    </source>
</evidence>
<proteinExistence type="predicted"/>
<name>A0A0F7K1X8_9GAMM</name>
<keyword evidence="2" id="KW-1185">Reference proteome</keyword>